<accession>A0AAE1TQM2</accession>
<comment type="caution">
    <text evidence="2">The sequence shown here is derived from an EMBL/GenBank/DDBJ whole genome shotgun (WGS) entry which is preliminary data.</text>
</comment>
<proteinExistence type="predicted"/>
<protein>
    <submittedName>
        <fullName evidence="2">Uncharacterized protein</fullName>
    </submittedName>
</protein>
<organism evidence="2 3">
    <name type="scientific">Petrolisthes manimaculis</name>
    <dbReference type="NCBI Taxonomy" id="1843537"/>
    <lineage>
        <taxon>Eukaryota</taxon>
        <taxon>Metazoa</taxon>
        <taxon>Ecdysozoa</taxon>
        <taxon>Arthropoda</taxon>
        <taxon>Crustacea</taxon>
        <taxon>Multicrustacea</taxon>
        <taxon>Malacostraca</taxon>
        <taxon>Eumalacostraca</taxon>
        <taxon>Eucarida</taxon>
        <taxon>Decapoda</taxon>
        <taxon>Pleocyemata</taxon>
        <taxon>Anomura</taxon>
        <taxon>Galatheoidea</taxon>
        <taxon>Porcellanidae</taxon>
        <taxon>Petrolisthes</taxon>
    </lineage>
</organism>
<keyword evidence="3" id="KW-1185">Reference proteome</keyword>
<sequence>MHRTRLPWLLWPYRWSPSNLRRPHPTPPNTGNGKCDAVQPVAQMEGQHEMTFCMKGCERGAPCGRYGRGGSTGSAAAPSGHPPVRSLSYRDVTGVNSRYK</sequence>
<evidence type="ECO:0000256" key="1">
    <source>
        <dbReference type="SAM" id="MobiDB-lite"/>
    </source>
</evidence>
<feature type="compositionally biased region" description="Low complexity" evidence="1">
    <location>
        <begin position="73"/>
        <end position="83"/>
    </location>
</feature>
<dbReference type="Proteomes" id="UP001292094">
    <property type="component" value="Unassembled WGS sequence"/>
</dbReference>
<dbReference type="AlphaFoldDB" id="A0AAE1TQM2"/>
<evidence type="ECO:0000313" key="3">
    <source>
        <dbReference type="Proteomes" id="UP001292094"/>
    </source>
</evidence>
<evidence type="ECO:0000313" key="2">
    <source>
        <dbReference type="EMBL" id="KAK4294483.1"/>
    </source>
</evidence>
<name>A0AAE1TQM2_9EUCA</name>
<reference evidence="2" key="1">
    <citation type="submission" date="2023-11" db="EMBL/GenBank/DDBJ databases">
        <title>Genome assemblies of two species of porcelain crab, Petrolisthes cinctipes and Petrolisthes manimaculis (Anomura: Porcellanidae).</title>
        <authorList>
            <person name="Angst P."/>
        </authorList>
    </citation>
    <scope>NUCLEOTIDE SEQUENCE</scope>
    <source>
        <strain evidence="2">PB745_02</strain>
        <tissue evidence="2">Gill</tissue>
    </source>
</reference>
<feature type="region of interest" description="Disordered" evidence="1">
    <location>
        <begin position="64"/>
        <end position="100"/>
    </location>
</feature>
<gene>
    <name evidence="2" type="ORF">Pmani_032899</name>
</gene>
<dbReference type="EMBL" id="JAWZYT010004278">
    <property type="protein sequence ID" value="KAK4294483.1"/>
    <property type="molecule type" value="Genomic_DNA"/>
</dbReference>